<name>A0A939B8M7_9BACT</name>
<gene>
    <name evidence="5" type="ORF">H6A34_12145</name>
</gene>
<dbReference type="InterPro" id="IPR012334">
    <property type="entry name" value="Pectin_lyas_fold"/>
</dbReference>
<dbReference type="InterPro" id="IPR002022">
    <property type="entry name" value="Pec_lyase"/>
</dbReference>
<feature type="domain" description="Pectate lyase" evidence="4">
    <location>
        <begin position="46"/>
        <end position="252"/>
    </location>
</feature>
<dbReference type="Gene3D" id="2.160.20.10">
    <property type="entry name" value="Single-stranded right-handed beta-helix, Pectin lyase-like"/>
    <property type="match status" value="1"/>
</dbReference>
<keyword evidence="2" id="KW-0119">Carbohydrate metabolism</keyword>
<sequence>MENIRISLLAAAMALPLCAAAQHGLAGFATYADFGLDGTTGGGDGQVVRVSTRAELERYARGSEPYVIIIENDLEGGGLNDQKDYVSIGSNKTIVGAGDGVTLNGLGFDANGQSNIIVRNLAVRKAKPDGMAFRDCHHVWIDHCDLSECDDGALDFTIGSSYMTVSWTRFHDHDKVSVCNSGTQHYEDYGRQRVTYHHCRFENTTQRNPRIGYGLGHVFNNYYTRNSSYCVGYHTRAKVIVENCYFENTNTPFEQMYSDDPMTASYADVLSLGNKFTGVNGNTKDTGTGFDTDMYYDYKFALDDVADVPGLDGKVGPVAGIEDAPVPFPGDGAIGIDAGVTPWCGNTASADTYRYFIGTTEDGMAELDTATFDMQPGTTYYWKAVGTTADGTAMESETFRFTTAQAKPTWPVPADGELHAELREVAQERAACVPASLRWHRAFGTEYYKVYLSDDEQIDESDLIGETEATEIRPEALKYGTKYYWRVDAVAADGTVTTGDVWSFGSDIRLVTEGRTEMEHAVLSGRVFKEVENGVYFKASNDTVTVGEAGPGCMTVTWNGMPAAYDITTTYFDENDGQGWYGLSVNDERIDQWTASANNERLMKHLTKDVALNPGDEIRIDFYTDNKMMNRTDCIDIAEAAGASGITETAAGDRREPGRIYTVDGIYVGRDINQLTKGVYIIDGKKFVKR</sequence>
<dbReference type="EMBL" id="JACJJG010000103">
    <property type="protein sequence ID" value="MBM6674622.1"/>
    <property type="molecule type" value="Genomic_DNA"/>
</dbReference>
<dbReference type="GO" id="GO:0030570">
    <property type="term" value="F:pectate lyase activity"/>
    <property type="evidence" value="ECO:0007669"/>
    <property type="project" value="InterPro"/>
</dbReference>
<evidence type="ECO:0000256" key="1">
    <source>
        <dbReference type="ARBA" id="ARBA00023239"/>
    </source>
</evidence>
<dbReference type="Gene3D" id="2.60.40.10">
    <property type="entry name" value="Immunoglobulins"/>
    <property type="match status" value="1"/>
</dbReference>
<comment type="caution">
    <text evidence="5">The sequence shown here is derived from an EMBL/GenBank/DDBJ whole genome shotgun (WGS) entry which is preliminary data.</text>
</comment>
<evidence type="ECO:0000256" key="2">
    <source>
        <dbReference type="RuleBase" id="RU361173"/>
    </source>
</evidence>
<evidence type="ECO:0000256" key="3">
    <source>
        <dbReference type="SAM" id="SignalP"/>
    </source>
</evidence>
<feature type="chain" id="PRO_5037343499" evidence="3">
    <location>
        <begin position="22"/>
        <end position="690"/>
    </location>
</feature>
<keyword evidence="2" id="KW-0964">Secreted</keyword>
<dbReference type="Proteomes" id="UP000706891">
    <property type="component" value="Unassembled WGS sequence"/>
</dbReference>
<reference evidence="5" key="2">
    <citation type="journal article" date="2021" name="Sci. Rep.">
        <title>The distribution of antibiotic resistance genes in chicken gut microbiota commensals.</title>
        <authorList>
            <person name="Juricova H."/>
            <person name="Matiasovicova J."/>
            <person name="Kubasova T."/>
            <person name="Cejkova D."/>
            <person name="Rychlik I."/>
        </authorList>
    </citation>
    <scope>NUCLEOTIDE SEQUENCE</scope>
    <source>
        <strain evidence="5">An824</strain>
    </source>
</reference>
<dbReference type="PANTHER" id="PTHR31683">
    <property type="entry name" value="PECTATE LYASE 18-RELATED"/>
    <property type="match status" value="1"/>
</dbReference>
<protein>
    <submittedName>
        <fullName evidence="5">Right-handed parallel beta-helix repeat-containing protein</fullName>
    </submittedName>
</protein>
<evidence type="ECO:0000313" key="6">
    <source>
        <dbReference type="Proteomes" id="UP000706891"/>
    </source>
</evidence>
<dbReference type="RefSeq" id="WP_205105737.1">
    <property type="nucleotide sequence ID" value="NZ_JACJJG010000103.1"/>
</dbReference>
<dbReference type="PANTHER" id="PTHR31683:SF18">
    <property type="entry name" value="PECTATE LYASE 21-RELATED"/>
    <property type="match status" value="1"/>
</dbReference>
<keyword evidence="3" id="KW-0732">Signal</keyword>
<proteinExistence type="inferred from homology"/>
<dbReference type="GO" id="GO:0005576">
    <property type="term" value="C:extracellular region"/>
    <property type="evidence" value="ECO:0007669"/>
    <property type="project" value="UniProtKB-SubCell"/>
</dbReference>
<dbReference type="GO" id="GO:0000272">
    <property type="term" value="P:polysaccharide catabolic process"/>
    <property type="evidence" value="ECO:0007669"/>
    <property type="project" value="UniProtKB-KW"/>
</dbReference>
<evidence type="ECO:0000313" key="5">
    <source>
        <dbReference type="EMBL" id="MBM6674622.1"/>
    </source>
</evidence>
<keyword evidence="2" id="KW-0624">Polysaccharide degradation</keyword>
<dbReference type="Pfam" id="PF00544">
    <property type="entry name" value="Pectate_lyase_4"/>
    <property type="match status" value="1"/>
</dbReference>
<dbReference type="InterPro" id="IPR013783">
    <property type="entry name" value="Ig-like_fold"/>
</dbReference>
<dbReference type="SUPFAM" id="SSF51126">
    <property type="entry name" value="Pectin lyase-like"/>
    <property type="match status" value="1"/>
</dbReference>
<keyword evidence="6" id="KW-1185">Reference proteome</keyword>
<organism evidence="5 6">
    <name type="scientific">Marseilla massiliensis</name>
    <dbReference type="NCBI Taxonomy" id="1841864"/>
    <lineage>
        <taxon>Bacteria</taxon>
        <taxon>Pseudomonadati</taxon>
        <taxon>Bacteroidota</taxon>
        <taxon>Bacteroidia</taxon>
        <taxon>Bacteroidales</taxon>
        <taxon>Prevotellaceae</taxon>
        <taxon>Marseilla</taxon>
    </lineage>
</organism>
<comment type="subcellular location">
    <subcellularLocation>
        <location evidence="2">Secreted</location>
    </subcellularLocation>
</comment>
<dbReference type="AlphaFoldDB" id="A0A939B8M7"/>
<feature type="signal peptide" evidence="3">
    <location>
        <begin position="1"/>
        <end position="21"/>
    </location>
</feature>
<accession>A0A939B8M7</accession>
<evidence type="ECO:0000259" key="4">
    <source>
        <dbReference type="SMART" id="SM00656"/>
    </source>
</evidence>
<dbReference type="SMART" id="SM00656">
    <property type="entry name" value="Amb_all"/>
    <property type="match status" value="1"/>
</dbReference>
<dbReference type="InterPro" id="IPR045032">
    <property type="entry name" value="PEL"/>
</dbReference>
<reference evidence="5" key="1">
    <citation type="submission" date="2020-08" db="EMBL/GenBank/DDBJ databases">
        <authorList>
            <person name="Cejkova D."/>
            <person name="Kubasova T."/>
            <person name="Jahodarova E."/>
            <person name="Rychlik I."/>
        </authorList>
    </citation>
    <scope>NUCLEOTIDE SEQUENCE</scope>
    <source>
        <strain evidence="5">An824</strain>
    </source>
</reference>
<keyword evidence="1 2" id="KW-0456">Lyase</keyword>
<dbReference type="InterPro" id="IPR011050">
    <property type="entry name" value="Pectin_lyase_fold/virulence"/>
</dbReference>
<comment type="similarity">
    <text evidence="2">Belongs to the polysaccharide lyase 1 family.</text>
</comment>